<dbReference type="STRING" id="521011.Mpal_0610"/>
<dbReference type="HOGENOM" id="CLU_009583_2_2_2"/>
<dbReference type="CAZy" id="GT4">
    <property type="family name" value="Glycosyltransferase Family 4"/>
</dbReference>
<dbReference type="KEGG" id="mpl:Mpal_0610"/>
<name>B8GFD3_METPE</name>
<accession>B8GFD3</accession>
<keyword evidence="2" id="KW-1185">Reference proteome</keyword>
<reference evidence="1 2" key="1">
    <citation type="journal article" date="2015" name="Genome Announc.">
        <title>Complete Genome Sequence of Methanosphaerula palustris E1-9CT, a Hydrogenotrophic Methanogen Isolated from a Minerotrophic Fen Peatland.</title>
        <authorList>
            <person name="Cadillo-Quiroz H."/>
            <person name="Browne P."/>
            <person name="Kyrpides N."/>
            <person name="Woyke T."/>
            <person name="Goodwin L."/>
            <person name="Detter C."/>
            <person name="Yavitt J.B."/>
            <person name="Zinder S.H."/>
        </authorList>
    </citation>
    <scope>NUCLEOTIDE SEQUENCE [LARGE SCALE GENOMIC DNA]</scope>
    <source>
        <strain evidence="2">ATCC BAA-1556 / DSM 19958 / E1-9c</strain>
    </source>
</reference>
<evidence type="ECO:0000313" key="2">
    <source>
        <dbReference type="Proteomes" id="UP000002457"/>
    </source>
</evidence>
<dbReference type="CDD" id="cd03801">
    <property type="entry name" value="GT4_PimA-like"/>
    <property type="match status" value="1"/>
</dbReference>
<dbReference type="eggNOG" id="arCOG01403">
    <property type="taxonomic scope" value="Archaea"/>
</dbReference>
<keyword evidence="1" id="KW-0808">Transferase</keyword>
<evidence type="ECO:0000313" key="1">
    <source>
        <dbReference type="EMBL" id="ACL15981.1"/>
    </source>
</evidence>
<dbReference type="EMBL" id="CP001338">
    <property type="protein sequence ID" value="ACL15981.1"/>
    <property type="molecule type" value="Genomic_DNA"/>
</dbReference>
<protein>
    <submittedName>
        <fullName evidence="1">Glycosyl transferase group 1</fullName>
    </submittedName>
</protein>
<dbReference type="PANTHER" id="PTHR12526:SF637">
    <property type="entry name" value="GLYCOSYLTRANSFERASE EPSF-RELATED"/>
    <property type="match status" value="1"/>
</dbReference>
<organism evidence="1 2">
    <name type="scientific">Methanosphaerula palustris (strain ATCC BAA-1556 / DSM 19958 / E1-9c)</name>
    <dbReference type="NCBI Taxonomy" id="521011"/>
    <lineage>
        <taxon>Archaea</taxon>
        <taxon>Methanobacteriati</taxon>
        <taxon>Methanobacteriota</taxon>
        <taxon>Stenosarchaea group</taxon>
        <taxon>Methanomicrobia</taxon>
        <taxon>Methanomicrobiales</taxon>
        <taxon>Methanoregulaceae</taxon>
        <taxon>Methanosphaerula</taxon>
    </lineage>
</organism>
<dbReference type="PANTHER" id="PTHR12526">
    <property type="entry name" value="GLYCOSYLTRANSFERASE"/>
    <property type="match status" value="1"/>
</dbReference>
<dbReference type="GO" id="GO:0016740">
    <property type="term" value="F:transferase activity"/>
    <property type="evidence" value="ECO:0007669"/>
    <property type="project" value="UniProtKB-KW"/>
</dbReference>
<dbReference type="OrthoDB" id="132546at2157"/>
<dbReference type="AlphaFoldDB" id="B8GFD3"/>
<dbReference type="Proteomes" id="UP000002457">
    <property type="component" value="Chromosome"/>
</dbReference>
<dbReference type="GeneID" id="7270197"/>
<dbReference type="Gene3D" id="3.40.50.2000">
    <property type="entry name" value="Glycogen Phosphorylase B"/>
    <property type="match status" value="2"/>
</dbReference>
<dbReference type="RefSeq" id="WP_012617300.1">
    <property type="nucleotide sequence ID" value="NC_011832.1"/>
</dbReference>
<dbReference type="Pfam" id="PF13692">
    <property type="entry name" value="Glyco_trans_1_4"/>
    <property type="match status" value="1"/>
</dbReference>
<dbReference type="SUPFAM" id="SSF53756">
    <property type="entry name" value="UDP-Glycosyltransferase/glycogen phosphorylase"/>
    <property type="match status" value="1"/>
</dbReference>
<sequence length="367" mass="40670">MISFPVIKAFSTPLRNLERTLRLAGFTVTGIVGYEEMPELGDSANNLRYLIQYNRWTRSQVLHQVSFLMLQFRIGLRMLLLSRETDRFFFFMQTGPIIPLIVARLLGKKTVWMLPSSMERMTQYQQYALSGLILRLQHICYSLTNVLVLYSADLIDEWGLRAYQGKIRIAHEHIVDTTRFSVEVPFSLRGPVIGFVGRFSEEKGILSLLEAIGEVHLKRDDLRFLLIGDGPCIGAVRAYIGEHHLENTVSLPGWVDSVDLPQYLNQMALLVLPSATEGLPNVMLEAMACGTPVLASSVGAIPAVINDGLNGYLLKEISATGIIAGLLSALSDPARGEIAVAARTSIEESFSIERTAAGMKDLLSTID</sequence>
<gene>
    <name evidence="1" type="ordered locus">Mpal_0610</name>
</gene>
<proteinExistence type="predicted"/>